<dbReference type="Pfam" id="PF00884">
    <property type="entry name" value="Sulfatase"/>
    <property type="match status" value="1"/>
</dbReference>
<dbReference type="GeneID" id="66305008"/>
<dbReference type="EC" id="3.1.6.1" evidence="4"/>
<evidence type="ECO:0000313" key="7">
    <source>
        <dbReference type="Proteomes" id="UP000448877"/>
    </source>
</evidence>
<reference evidence="4 6" key="1">
    <citation type="journal article" date="2015" name="Science">
        <title>Genetic determinants of in vivo fitness and diet responsiveness in multiple human gut Bacteroides.</title>
        <authorList>
            <person name="Wu M."/>
            <person name="McNulty N.P."/>
            <person name="Rodionov D.A."/>
            <person name="Khoroshkin M.S."/>
            <person name="Griffin N.W."/>
            <person name="Cheng J."/>
            <person name="Latreille P."/>
            <person name="Kerstetter R.A."/>
            <person name="Terrapon N."/>
            <person name="Henrissat B."/>
            <person name="Osterman A.L."/>
            <person name="Gordon J.I."/>
        </authorList>
    </citation>
    <scope>NUCLEOTIDE SEQUENCE [LARGE SCALE GENOMIC DNA]</scope>
    <source>
        <strain evidence="4 6">WH2</strain>
    </source>
</reference>
<dbReference type="InterPro" id="IPR000917">
    <property type="entry name" value="Sulfatase_N"/>
</dbReference>
<feature type="modified residue" description="3-oxoalanine (Ser)" evidence="1">
    <location>
        <position position="132"/>
    </location>
</feature>
<dbReference type="InterPro" id="IPR052701">
    <property type="entry name" value="GAG_Ulvan_Degrading_Sulfatases"/>
</dbReference>
<dbReference type="AlphaFoldDB" id="A0A0P0GIN3"/>
<feature type="domain" description="Sulfatase N-terminal" evidence="3">
    <location>
        <begin position="84"/>
        <end position="374"/>
    </location>
</feature>
<dbReference type="SUPFAM" id="SSF53649">
    <property type="entry name" value="Alkaline phosphatase-like"/>
    <property type="match status" value="1"/>
</dbReference>
<gene>
    <name evidence="4" type="primary">atsA_14</name>
    <name evidence="4" type="ORF">BcellWH2_03659</name>
    <name evidence="5" type="ORF">F2Y81_05365</name>
</gene>
<reference evidence="5 7" key="2">
    <citation type="journal article" date="2019" name="Nat. Med.">
        <title>A library of human gut bacterial isolates paired with longitudinal multiomics data enables mechanistic microbiome research.</title>
        <authorList>
            <person name="Poyet M."/>
            <person name="Groussin M."/>
            <person name="Gibbons S.M."/>
            <person name="Avila-Pacheco J."/>
            <person name="Jiang X."/>
            <person name="Kearney S.M."/>
            <person name="Perrotta A.R."/>
            <person name="Berdy B."/>
            <person name="Zhao S."/>
            <person name="Lieberman T.D."/>
            <person name="Swanson P.K."/>
            <person name="Smith M."/>
            <person name="Roesemann S."/>
            <person name="Alexander J.E."/>
            <person name="Rich S.A."/>
            <person name="Livny J."/>
            <person name="Vlamakis H."/>
            <person name="Clish C."/>
            <person name="Bullock K."/>
            <person name="Deik A."/>
            <person name="Scott J."/>
            <person name="Pierce K.A."/>
            <person name="Xavier R.J."/>
            <person name="Alm E.J."/>
        </authorList>
    </citation>
    <scope>NUCLEOTIDE SEQUENCE [LARGE SCALE GENOMIC DNA]</scope>
    <source>
        <strain evidence="5 7">BIOML-A6</strain>
    </source>
</reference>
<proteinExistence type="predicted"/>
<evidence type="ECO:0000313" key="5">
    <source>
        <dbReference type="EMBL" id="KAA5421838.1"/>
    </source>
</evidence>
<dbReference type="PANTHER" id="PTHR43751">
    <property type="entry name" value="SULFATASE"/>
    <property type="match status" value="1"/>
</dbReference>
<sequence length="586" mass="66481">MSLYLLIVTIVVPDVTIFIYLLSVRDLTSIFEVPYIIYNVQFLSSSYMKTSLFWTAATTLLTIGSASAAVTTSKADKSASKTRPNILFCIADDASYRHFGANGSSWVKTPGFDRVAEAGILFTNCYTPNAKSAPSRSCILTGLYSWQLGAAGNHTPIFPDDLKVVTEALEENGYQVAFTGKGWGPGDAGVKNGAPRKLTGTPYLKHKLTPLTTGINKVDYFRNFQDFLQEKEENQPWFFWFGCFEPHRNYEYGSGERLGGKDKTVIDDLPPFWPDNDVVRTDMLDYAFEVEYYDNLVNRFLDELEKRGELDNTIIIVTSDNGMPFPRSKGNNYEYSNHMPLAVMWKNGIANPGRKVSDYVSFVDFVPTFLEVSDIGVQQSGLIPPAGKSMVDIFKTSKAGIVSKDRHYTLLGRERHDYGRPLNQGYPIRSILQNDLLYVTNLKPELYPCGNPETGYTDCDGSPTKTEILRMKRSGENSYYYDITFDFRPEEELYDLSVDKDCMNNLAGNEKYAKIKKAMRQLLFDELRAQKDPRLVGDGDTFDRYPFWKKNSNDFYERVQSGEIKEPWKMSGFVSPTDFENHPDNK</sequence>
<keyword evidence="2" id="KW-0472">Membrane</keyword>
<dbReference type="Gene3D" id="3.40.720.10">
    <property type="entry name" value="Alkaline Phosphatase, subunit A"/>
    <property type="match status" value="1"/>
</dbReference>
<feature type="transmembrane region" description="Helical" evidence="2">
    <location>
        <begin position="6"/>
        <end position="24"/>
    </location>
</feature>
<dbReference type="Proteomes" id="UP000061809">
    <property type="component" value="Chromosome"/>
</dbReference>
<name>A0A0P0GIN3_9BACE</name>
<evidence type="ECO:0000259" key="3">
    <source>
        <dbReference type="Pfam" id="PF00884"/>
    </source>
</evidence>
<dbReference type="PATRIC" id="fig|246787.4.peg.3778"/>
<keyword evidence="2" id="KW-0812">Transmembrane</keyword>
<dbReference type="InterPro" id="IPR017850">
    <property type="entry name" value="Alkaline_phosphatase_core_sf"/>
</dbReference>
<evidence type="ECO:0000256" key="1">
    <source>
        <dbReference type="PIRSR" id="PIRSR600917-52"/>
    </source>
</evidence>
<dbReference type="CDD" id="cd16027">
    <property type="entry name" value="SGSH"/>
    <property type="match status" value="1"/>
</dbReference>
<dbReference type="eggNOG" id="COG3119">
    <property type="taxonomic scope" value="Bacteria"/>
</dbReference>
<dbReference type="KEGG" id="bcel:BcellWH2_03659"/>
<dbReference type="STRING" id="246787.BcellWH2_03659"/>
<dbReference type="PANTHER" id="PTHR43751:SF1">
    <property type="entry name" value="SULFATASE ATSG-RELATED"/>
    <property type="match status" value="1"/>
</dbReference>
<dbReference type="GO" id="GO:0004065">
    <property type="term" value="F:arylsulfatase activity"/>
    <property type="evidence" value="ECO:0007669"/>
    <property type="project" value="UniProtKB-EC"/>
</dbReference>
<accession>A0A0P0GIN3</accession>
<comment type="PTM">
    <text evidence="1">The conversion to 3-oxoalanine (also known as C-formylglycine, FGly), of a serine or cysteine residue in prokaryotes and of a cysteine residue in eukaryotes, is critical for catalytic activity.</text>
</comment>
<evidence type="ECO:0000256" key="2">
    <source>
        <dbReference type="SAM" id="Phobius"/>
    </source>
</evidence>
<evidence type="ECO:0000313" key="4">
    <source>
        <dbReference type="EMBL" id="ALJ60882.1"/>
    </source>
</evidence>
<keyword evidence="2" id="KW-1133">Transmembrane helix</keyword>
<keyword evidence="4" id="KW-0378">Hydrolase</keyword>
<evidence type="ECO:0000313" key="6">
    <source>
        <dbReference type="Proteomes" id="UP000061809"/>
    </source>
</evidence>
<dbReference type="EMBL" id="CP012801">
    <property type="protein sequence ID" value="ALJ60882.1"/>
    <property type="molecule type" value="Genomic_DNA"/>
</dbReference>
<dbReference type="RefSeq" id="WP_007219779.1">
    <property type="nucleotide sequence ID" value="NZ_CP072251.1"/>
</dbReference>
<dbReference type="EMBL" id="VVYV01000006">
    <property type="protein sequence ID" value="KAA5421838.1"/>
    <property type="molecule type" value="Genomic_DNA"/>
</dbReference>
<dbReference type="Proteomes" id="UP000448877">
    <property type="component" value="Unassembled WGS sequence"/>
</dbReference>
<protein>
    <submittedName>
        <fullName evidence="4 5">Sulfatase</fullName>
        <ecNumber evidence="4">3.1.6.1</ecNumber>
    </submittedName>
</protein>
<organism evidence="4 6">
    <name type="scientific">Bacteroides cellulosilyticus</name>
    <dbReference type="NCBI Taxonomy" id="246787"/>
    <lineage>
        <taxon>Bacteria</taxon>
        <taxon>Pseudomonadati</taxon>
        <taxon>Bacteroidota</taxon>
        <taxon>Bacteroidia</taxon>
        <taxon>Bacteroidales</taxon>
        <taxon>Bacteroidaceae</taxon>
        <taxon>Bacteroides</taxon>
    </lineage>
</organism>